<reference evidence="3" key="1">
    <citation type="journal article" date="2019" name="Beilstein J. Org. Chem.">
        <title>Nanangenines: drimane sesquiterpenoids as the dominant metabolite cohort of a novel Australian fungus, Aspergillus nanangensis.</title>
        <authorList>
            <person name="Lacey H.J."/>
            <person name="Gilchrist C.L.M."/>
            <person name="Crombie A."/>
            <person name="Kalaitzis J.A."/>
            <person name="Vuong D."/>
            <person name="Rutledge P.J."/>
            <person name="Turner P."/>
            <person name="Pitt J.I."/>
            <person name="Lacey E."/>
            <person name="Chooi Y.H."/>
            <person name="Piggott A.M."/>
        </authorList>
    </citation>
    <scope>NUCLEOTIDE SEQUENCE</scope>
    <source>
        <strain evidence="3">MST-FP2251</strain>
    </source>
</reference>
<feature type="region of interest" description="Disordered" evidence="1">
    <location>
        <begin position="11"/>
        <end position="33"/>
    </location>
</feature>
<gene>
    <name evidence="3" type="ORF">FE257_004241</name>
</gene>
<dbReference type="Proteomes" id="UP001194746">
    <property type="component" value="Unassembled WGS sequence"/>
</dbReference>
<name>A0AAD4GW72_ASPNN</name>
<proteinExistence type="predicted"/>
<reference evidence="3" key="2">
    <citation type="submission" date="2020-02" db="EMBL/GenBank/DDBJ databases">
        <authorList>
            <person name="Gilchrist C.L.M."/>
            <person name="Chooi Y.-H."/>
        </authorList>
    </citation>
    <scope>NUCLEOTIDE SEQUENCE</scope>
    <source>
        <strain evidence="3">MST-FP2251</strain>
    </source>
</reference>
<dbReference type="PANTHER" id="PTHR35596">
    <property type="entry name" value="DUF2263 DOMAIN-CONTAINING PROTEIN"/>
    <property type="match status" value="1"/>
</dbReference>
<dbReference type="InterPro" id="IPR043472">
    <property type="entry name" value="Macro_dom-like"/>
</dbReference>
<dbReference type="Pfam" id="PF10021">
    <property type="entry name" value="PARG_cat_microb"/>
    <property type="match status" value="1"/>
</dbReference>
<evidence type="ECO:0000259" key="2">
    <source>
        <dbReference type="Pfam" id="PF10021"/>
    </source>
</evidence>
<accession>A0AAD4GW72</accession>
<evidence type="ECO:0000256" key="1">
    <source>
        <dbReference type="SAM" id="MobiDB-lite"/>
    </source>
</evidence>
<keyword evidence="4" id="KW-1185">Reference proteome</keyword>
<evidence type="ECO:0000313" key="4">
    <source>
        <dbReference type="Proteomes" id="UP001194746"/>
    </source>
</evidence>
<comment type="caution">
    <text evidence="3">The sequence shown here is derived from an EMBL/GenBank/DDBJ whole genome shotgun (WGS) entry which is preliminary data.</text>
</comment>
<dbReference type="Gene3D" id="3.40.220.10">
    <property type="entry name" value="Leucine Aminopeptidase, subunit E, domain 1"/>
    <property type="match status" value="1"/>
</dbReference>
<dbReference type="AlphaFoldDB" id="A0AAD4GW72"/>
<dbReference type="SUPFAM" id="SSF52949">
    <property type="entry name" value="Macro domain-like"/>
    <property type="match status" value="1"/>
</dbReference>
<dbReference type="PANTHER" id="PTHR35596:SF1">
    <property type="entry name" value="MICROBIAL-TYPE PARG CATALYTIC DOMAIN-CONTAINING PROTEIN"/>
    <property type="match status" value="1"/>
</dbReference>
<dbReference type="InterPro" id="IPR019261">
    <property type="entry name" value="PARG_cat_microbial"/>
</dbReference>
<sequence>MMSLLRDLVAGYNPRTPQPSQHHRPTNTTHHDAEALRRREILKRTAVETNSVLPSLLQQLNCVREAQTSRKHSIKSLRSVNRNSCPSFPSRAVIEVVNDDTLNAAIQLFHSERSANIDPRLKNPRPFIVNFANNRKPGGGWLNGAMAQEEAICYRSSLAMSLYAEDYPLALDEAIYSPCVVVIRNDMASGHELLLGNTSPENLPVVSAMTVAAICRPQIRTVMVKEKSRSRSASVRAVHPREKQVFARRKDREVTMMKMRLVLRVAASKGHGLLVLGALGCGVYGNPPEDVAECWLKVLREDEFRGRWWKRVCFAVYDPRNEGNYAAFHRVLSGKRV</sequence>
<feature type="domain" description="Microbial-type PARG catalytic" evidence="2">
    <location>
        <begin position="71"/>
        <end position="185"/>
    </location>
</feature>
<dbReference type="InterPro" id="IPR012664">
    <property type="entry name" value="CHP02452"/>
</dbReference>
<dbReference type="EMBL" id="VCAU01000019">
    <property type="protein sequence ID" value="KAF9891385.1"/>
    <property type="molecule type" value="Genomic_DNA"/>
</dbReference>
<organism evidence="3 4">
    <name type="scientific">Aspergillus nanangensis</name>
    <dbReference type="NCBI Taxonomy" id="2582783"/>
    <lineage>
        <taxon>Eukaryota</taxon>
        <taxon>Fungi</taxon>
        <taxon>Dikarya</taxon>
        <taxon>Ascomycota</taxon>
        <taxon>Pezizomycotina</taxon>
        <taxon>Eurotiomycetes</taxon>
        <taxon>Eurotiomycetidae</taxon>
        <taxon>Eurotiales</taxon>
        <taxon>Aspergillaceae</taxon>
        <taxon>Aspergillus</taxon>
        <taxon>Aspergillus subgen. Circumdati</taxon>
    </lineage>
</organism>
<dbReference type="NCBIfam" id="TIGR02452">
    <property type="entry name" value="TIGR02452 family protein"/>
    <property type="match status" value="2"/>
</dbReference>
<evidence type="ECO:0000313" key="3">
    <source>
        <dbReference type="EMBL" id="KAF9891385.1"/>
    </source>
</evidence>
<protein>
    <recommendedName>
        <fullName evidence="2">Microbial-type PARG catalytic domain-containing protein</fullName>
    </recommendedName>
</protein>